<sequence>MLGLKNFQKGLQVYLTRHSYSNAERRDLWTALTEVLPDNFTDWNGKKFNVEEFARKWTEQMGYPTVFVETTDSGVKLTQKRFKIDEDAEDDPRYANPEFGYKWNVPIWYSVDGESQPMAWLDSELEIKLADKNSVILINHESNGLYRVKYNAEQSRTNKCAFQTQKVYRFFKNCKR</sequence>
<accession>A0AC34Q491</accession>
<dbReference type="WBParaSite" id="JU765_v2.g1280.t1">
    <property type="protein sequence ID" value="JU765_v2.g1280.t1"/>
    <property type="gene ID" value="JU765_v2.g1280"/>
</dbReference>
<evidence type="ECO:0000313" key="1">
    <source>
        <dbReference type="Proteomes" id="UP000887576"/>
    </source>
</evidence>
<protein>
    <submittedName>
        <fullName evidence="2">Peptidase M1 membrane alanine aminopeptidase domain-containing protein</fullName>
    </submittedName>
</protein>
<reference evidence="2" key="1">
    <citation type="submission" date="2022-11" db="UniProtKB">
        <authorList>
            <consortium name="WormBaseParasite"/>
        </authorList>
    </citation>
    <scope>IDENTIFICATION</scope>
</reference>
<name>A0AC34Q491_9BILA</name>
<evidence type="ECO:0000313" key="2">
    <source>
        <dbReference type="WBParaSite" id="JU765_v2.g1280.t1"/>
    </source>
</evidence>
<proteinExistence type="predicted"/>
<organism evidence="1 2">
    <name type="scientific">Panagrolaimus sp. JU765</name>
    <dbReference type="NCBI Taxonomy" id="591449"/>
    <lineage>
        <taxon>Eukaryota</taxon>
        <taxon>Metazoa</taxon>
        <taxon>Ecdysozoa</taxon>
        <taxon>Nematoda</taxon>
        <taxon>Chromadorea</taxon>
        <taxon>Rhabditida</taxon>
        <taxon>Tylenchina</taxon>
        <taxon>Panagrolaimomorpha</taxon>
        <taxon>Panagrolaimoidea</taxon>
        <taxon>Panagrolaimidae</taxon>
        <taxon>Panagrolaimus</taxon>
    </lineage>
</organism>
<dbReference type="Proteomes" id="UP000887576">
    <property type="component" value="Unplaced"/>
</dbReference>